<comment type="subcellular location">
    <subcellularLocation>
        <location evidence="5">Golgi apparatus membrane</location>
        <topology evidence="5">Multi-pass membrane protein</topology>
    </subcellularLocation>
    <subcellularLocation>
        <location evidence="5">Cytoplasmic vesicle membrane</location>
        <topology evidence="5">Multi-pass membrane protein</topology>
    </subcellularLocation>
    <subcellularLocation>
        <location evidence="5">Endoplasmic reticulum membrane</location>
        <topology evidence="5">Multi-pass membrane protein</topology>
    </subcellularLocation>
    <subcellularLocation>
        <location evidence="1">Membrane</location>
        <topology evidence="1">Multi-pass membrane protein</topology>
    </subcellularLocation>
</comment>
<feature type="transmembrane region" description="Helical" evidence="5">
    <location>
        <begin position="283"/>
        <end position="305"/>
    </location>
</feature>
<feature type="transmembrane region" description="Helical" evidence="5">
    <location>
        <begin position="125"/>
        <end position="146"/>
    </location>
</feature>
<reference evidence="6 7" key="1">
    <citation type="submission" date="2019-02" db="EMBL/GenBank/DDBJ databases">
        <title>Genome sequencing of the rare red list fungi Hericium alpestre (H. flagellum).</title>
        <authorList>
            <person name="Buettner E."/>
            <person name="Kellner H."/>
        </authorList>
    </citation>
    <scope>NUCLEOTIDE SEQUENCE [LARGE SCALE GENOMIC DNA]</scope>
    <source>
        <strain evidence="6 7">DSM 108284</strain>
    </source>
</reference>
<dbReference type="EMBL" id="SFCI01000757">
    <property type="protein sequence ID" value="TFY78063.1"/>
    <property type="molecule type" value="Genomic_DNA"/>
</dbReference>
<feature type="transmembrane region" description="Helical" evidence="5">
    <location>
        <begin position="245"/>
        <end position="263"/>
    </location>
</feature>
<dbReference type="AlphaFoldDB" id="A0A4Y9ZVI9"/>
<evidence type="ECO:0000256" key="2">
    <source>
        <dbReference type="ARBA" id="ARBA00022692"/>
    </source>
</evidence>
<accession>A0A4Y9ZVI9</accession>
<keyword evidence="5" id="KW-0968">Cytoplasmic vesicle</keyword>
<feature type="transmembrane region" description="Helical" evidence="5">
    <location>
        <begin position="158"/>
        <end position="177"/>
    </location>
</feature>
<dbReference type="PANTHER" id="PTHR11132">
    <property type="entry name" value="SOLUTE CARRIER FAMILY 35"/>
    <property type="match status" value="1"/>
</dbReference>
<evidence type="ECO:0000313" key="6">
    <source>
        <dbReference type="EMBL" id="TFY78063.1"/>
    </source>
</evidence>
<comment type="caution">
    <text evidence="6">The sequence shown here is derived from an EMBL/GenBank/DDBJ whole genome shotgun (WGS) entry which is preliminary data.</text>
</comment>
<dbReference type="SUPFAM" id="SSF103481">
    <property type="entry name" value="Multidrug resistance efflux transporter EmrE"/>
    <property type="match status" value="1"/>
</dbReference>
<proteinExistence type="inferred from homology"/>
<keyword evidence="5" id="KW-0256">Endoplasmic reticulum</keyword>
<dbReference type="GO" id="GO:0000139">
    <property type="term" value="C:Golgi membrane"/>
    <property type="evidence" value="ECO:0007669"/>
    <property type="project" value="UniProtKB-SubCell"/>
</dbReference>
<keyword evidence="4 5" id="KW-0472">Membrane</keyword>
<comment type="similarity">
    <text evidence="5">Belongs to the TPT transporter family. SLC35D subfamily.</text>
</comment>
<comment type="function">
    <text evidence="5">Involved in the import of GDP-mannose from the cytoplasm into the Golgi lumen.</text>
</comment>
<evidence type="ECO:0000256" key="5">
    <source>
        <dbReference type="RuleBase" id="RU367097"/>
    </source>
</evidence>
<keyword evidence="2 5" id="KW-0812">Transmembrane</keyword>
<dbReference type="STRING" id="135208.A0A4Y9ZVI9"/>
<feature type="transmembrane region" description="Helical" evidence="5">
    <location>
        <begin position="67"/>
        <end position="88"/>
    </location>
</feature>
<feature type="transmembrane region" description="Helical" evidence="5">
    <location>
        <begin position="338"/>
        <end position="357"/>
    </location>
</feature>
<dbReference type="Proteomes" id="UP000298061">
    <property type="component" value="Unassembled WGS sequence"/>
</dbReference>
<keyword evidence="5" id="KW-0762">Sugar transport</keyword>
<comment type="subunit">
    <text evidence="5">Homooligomer.</text>
</comment>
<organism evidence="6 7">
    <name type="scientific">Hericium alpestre</name>
    <dbReference type="NCBI Taxonomy" id="135208"/>
    <lineage>
        <taxon>Eukaryota</taxon>
        <taxon>Fungi</taxon>
        <taxon>Dikarya</taxon>
        <taxon>Basidiomycota</taxon>
        <taxon>Agaricomycotina</taxon>
        <taxon>Agaricomycetes</taxon>
        <taxon>Russulales</taxon>
        <taxon>Hericiaceae</taxon>
        <taxon>Hericium</taxon>
    </lineage>
</organism>
<feature type="transmembrane region" description="Helical" evidence="5">
    <location>
        <begin position="211"/>
        <end position="229"/>
    </location>
</feature>
<keyword evidence="5" id="KW-0813">Transport</keyword>
<dbReference type="OrthoDB" id="417037at2759"/>
<dbReference type="InterPro" id="IPR037185">
    <property type="entry name" value="EmrE-like"/>
</dbReference>
<sequence length="382" mass="41227">MASTSADRGEYKNVALEEEDVVEMRKAVATGSAKDAPVSSVAPIVCYCLASILMTVVNKFVVSGRNFSMNFLLLCIQSSVCVSCVLLVKRLGIISFRSFDMADAKMWFPISFLLVSVIYTGSKSLQFLTIPVYTIFKNLTIILIAYGEVLWFGGRVTALTLVSFIFMVVSSVIAAWTDINNAMNETLTNGLPATAVGGLSAVTGAVSKMNIGYFWMLANCVTSAAYVLTMRKRIKATGFSDWDSMFYNNLLSIPVLIVFSFLVEDWGSENLNRNFPPETRNLLLFAIAFSGAAAVGISYTTAWCIRVTSSTTYSMVGALNKLPVAASGMIFFGDPVNFGSVSAVGVGFFAGIVYAFAKNNQKKAEAAAKAPETIIPLANRKA</sequence>
<evidence type="ECO:0000256" key="1">
    <source>
        <dbReference type="ARBA" id="ARBA00004141"/>
    </source>
</evidence>
<dbReference type="GO" id="GO:0005789">
    <property type="term" value="C:endoplasmic reticulum membrane"/>
    <property type="evidence" value="ECO:0007669"/>
    <property type="project" value="UniProtKB-SubCell"/>
</dbReference>
<name>A0A4Y9ZVI9_9AGAM</name>
<evidence type="ECO:0000313" key="7">
    <source>
        <dbReference type="Proteomes" id="UP000298061"/>
    </source>
</evidence>
<evidence type="ECO:0000256" key="4">
    <source>
        <dbReference type="ARBA" id="ARBA00023136"/>
    </source>
</evidence>
<dbReference type="InterPro" id="IPR050186">
    <property type="entry name" value="TPT_transporter"/>
</dbReference>
<dbReference type="GO" id="GO:0030659">
    <property type="term" value="C:cytoplasmic vesicle membrane"/>
    <property type="evidence" value="ECO:0007669"/>
    <property type="project" value="UniProtKB-SubCell"/>
</dbReference>
<evidence type="ECO:0000256" key="3">
    <source>
        <dbReference type="ARBA" id="ARBA00022989"/>
    </source>
</evidence>
<keyword evidence="7" id="KW-1185">Reference proteome</keyword>
<protein>
    <recommendedName>
        <fullName evidence="5">GDP-mannose transporter</fullName>
        <shortName evidence="5">GMT</shortName>
    </recommendedName>
</protein>
<keyword evidence="5" id="KW-0333">Golgi apparatus</keyword>
<dbReference type="NCBIfam" id="TIGR00803">
    <property type="entry name" value="nst"/>
    <property type="match status" value="1"/>
</dbReference>
<feature type="transmembrane region" description="Helical" evidence="5">
    <location>
        <begin position="100"/>
        <end position="119"/>
    </location>
</feature>
<feature type="transmembrane region" description="Helical" evidence="5">
    <location>
        <begin position="41"/>
        <end position="61"/>
    </location>
</feature>
<keyword evidence="3 5" id="KW-1133">Transmembrane helix</keyword>
<gene>
    <name evidence="6" type="ORF">EWM64_g5945</name>
</gene>